<keyword evidence="3" id="KW-0536">Nodulation</keyword>
<organism evidence="15 16">
    <name type="scientific">Tetraparma gracilis</name>
    <dbReference type="NCBI Taxonomy" id="2962635"/>
    <lineage>
        <taxon>Eukaryota</taxon>
        <taxon>Sar</taxon>
        <taxon>Stramenopiles</taxon>
        <taxon>Ochrophyta</taxon>
        <taxon>Bolidophyceae</taxon>
        <taxon>Parmales</taxon>
        <taxon>Triparmaceae</taxon>
        <taxon>Tetraparma</taxon>
    </lineage>
</organism>
<keyword evidence="9" id="KW-0472">Membrane</keyword>
<evidence type="ECO:0000256" key="9">
    <source>
        <dbReference type="ARBA" id="ARBA00023136"/>
    </source>
</evidence>
<keyword evidence="16" id="KW-1185">Reference proteome</keyword>
<accession>A0ABQ6N8T1</accession>
<comment type="function">
    <text evidence="10">Proposed to synthesize NOD factor fatty acyl chain. Involved in the synthesis of a highly unsaturated fatty acid moiety, which forms part of a lipo-oligosaccharide that is responsible for host specificity.</text>
</comment>
<dbReference type="InterPro" id="IPR014030">
    <property type="entry name" value="Ketoacyl_synth_N"/>
</dbReference>
<dbReference type="PANTHER" id="PTHR11712">
    <property type="entry name" value="POLYKETIDE SYNTHASE-RELATED"/>
    <property type="match status" value="1"/>
</dbReference>
<evidence type="ECO:0000256" key="4">
    <source>
        <dbReference type="ARBA" id="ARBA00022475"/>
    </source>
</evidence>
<evidence type="ECO:0000256" key="7">
    <source>
        <dbReference type="ARBA" id="ARBA00022692"/>
    </source>
</evidence>
<keyword evidence="8" id="KW-1133">Transmembrane helix</keyword>
<comment type="subcellular location">
    <subcellularLocation>
        <location evidence="1">Cell inner membrane</location>
    </subcellularLocation>
</comment>
<keyword evidence="6" id="KW-0808">Transferase</keyword>
<protein>
    <recommendedName>
        <fullName evidence="11">Nodulation protein E</fullName>
        <ecNumber evidence="2">2.3.1.41</ecNumber>
    </recommendedName>
    <alternativeName>
        <fullName evidence="12">Host-specificity of nodulation protein B</fullName>
    </alternativeName>
</protein>
<evidence type="ECO:0000313" key="16">
    <source>
        <dbReference type="Proteomes" id="UP001165060"/>
    </source>
</evidence>
<evidence type="ECO:0000256" key="10">
    <source>
        <dbReference type="ARBA" id="ARBA00037576"/>
    </source>
</evidence>
<keyword evidence="7" id="KW-0812">Transmembrane</keyword>
<keyword evidence="13" id="KW-0732">Signal</keyword>
<comment type="caution">
    <text evidence="15">The sequence shown here is derived from an EMBL/GenBank/DDBJ whole genome shotgun (WGS) entry which is preliminary data.</text>
</comment>
<evidence type="ECO:0000256" key="12">
    <source>
        <dbReference type="ARBA" id="ARBA00041756"/>
    </source>
</evidence>
<dbReference type="Pfam" id="PF00109">
    <property type="entry name" value="ketoacyl-synt"/>
    <property type="match status" value="1"/>
</dbReference>
<evidence type="ECO:0000256" key="1">
    <source>
        <dbReference type="ARBA" id="ARBA00004533"/>
    </source>
</evidence>
<evidence type="ECO:0000256" key="3">
    <source>
        <dbReference type="ARBA" id="ARBA00022458"/>
    </source>
</evidence>
<feature type="chain" id="PRO_5046499529" description="Nodulation protein E" evidence="13">
    <location>
        <begin position="17"/>
        <end position="154"/>
    </location>
</feature>
<gene>
    <name evidence="15" type="ORF">TeGR_g14393</name>
</gene>
<reference evidence="15 16" key="1">
    <citation type="journal article" date="2023" name="Commun. Biol.">
        <title>Genome analysis of Parmales, the sister group of diatoms, reveals the evolutionary specialization of diatoms from phago-mixotrophs to photoautotrophs.</title>
        <authorList>
            <person name="Ban H."/>
            <person name="Sato S."/>
            <person name="Yoshikawa S."/>
            <person name="Yamada K."/>
            <person name="Nakamura Y."/>
            <person name="Ichinomiya M."/>
            <person name="Sato N."/>
            <person name="Blanc-Mathieu R."/>
            <person name="Endo H."/>
            <person name="Kuwata A."/>
            <person name="Ogata H."/>
        </authorList>
    </citation>
    <scope>NUCLEOTIDE SEQUENCE [LARGE SCALE GENOMIC DNA]</scope>
</reference>
<dbReference type="EC" id="2.3.1.41" evidence="2"/>
<proteinExistence type="predicted"/>
<dbReference type="Proteomes" id="UP001165060">
    <property type="component" value="Unassembled WGS sequence"/>
</dbReference>
<dbReference type="Gene3D" id="3.40.47.10">
    <property type="match status" value="1"/>
</dbReference>
<dbReference type="EMBL" id="BRYB01002332">
    <property type="protein sequence ID" value="GMI43192.1"/>
    <property type="molecule type" value="Genomic_DNA"/>
</dbReference>
<evidence type="ECO:0000256" key="6">
    <source>
        <dbReference type="ARBA" id="ARBA00022679"/>
    </source>
</evidence>
<evidence type="ECO:0000259" key="14">
    <source>
        <dbReference type="Pfam" id="PF00109"/>
    </source>
</evidence>
<evidence type="ECO:0000256" key="5">
    <source>
        <dbReference type="ARBA" id="ARBA00022519"/>
    </source>
</evidence>
<keyword evidence="4" id="KW-1003">Cell membrane</keyword>
<dbReference type="SUPFAM" id="SSF53901">
    <property type="entry name" value="Thiolase-like"/>
    <property type="match status" value="1"/>
</dbReference>
<dbReference type="PANTHER" id="PTHR11712:SF352">
    <property type="entry name" value="3-OXOACYL-[ACYL-CARRIER-PROTEIN] SYNTHASE"/>
    <property type="match status" value="1"/>
</dbReference>
<keyword evidence="5" id="KW-0997">Cell inner membrane</keyword>
<dbReference type="InterPro" id="IPR016039">
    <property type="entry name" value="Thiolase-like"/>
</dbReference>
<evidence type="ECO:0000256" key="2">
    <source>
        <dbReference type="ARBA" id="ARBA00013191"/>
    </source>
</evidence>
<evidence type="ECO:0000313" key="15">
    <source>
        <dbReference type="EMBL" id="GMI43192.1"/>
    </source>
</evidence>
<feature type="domain" description="Beta-ketoacyl synthase-like N-terminal" evidence="14">
    <location>
        <begin position="26"/>
        <end position="139"/>
    </location>
</feature>
<dbReference type="InterPro" id="IPR000794">
    <property type="entry name" value="Beta-ketoacyl_synthase"/>
</dbReference>
<evidence type="ECO:0000256" key="8">
    <source>
        <dbReference type="ARBA" id="ARBA00022989"/>
    </source>
</evidence>
<sequence>MHFSTLLLLLCPSTLGLAPPSLPDAQRVVLTGLGVISGAGSTLPSFTTSVFEGRSSISSVSRFDTSTYPLPCTVASEVNEFDPKPFFDNPKSVRSNDRYTHFAVAASKLALEDAGLPTASETPSSLGVMIGSAFGGAETFERETLKVPPPPSPP</sequence>
<evidence type="ECO:0000256" key="11">
    <source>
        <dbReference type="ARBA" id="ARBA00039445"/>
    </source>
</evidence>
<evidence type="ECO:0000256" key="13">
    <source>
        <dbReference type="SAM" id="SignalP"/>
    </source>
</evidence>
<feature type="signal peptide" evidence="13">
    <location>
        <begin position="1"/>
        <end position="16"/>
    </location>
</feature>
<name>A0ABQ6N8T1_9STRA</name>
<feature type="non-terminal residue" evidence="15">
    <location>
        <position position="154"/>
    </location>
</feature>